<comment type="catalytic activity">
    <reaction evidence="1">
        <text>S-ubiquitinyl-[E2 ubiquitin-conjugating enzyme]-L-cysteine + [acceptor protein]-L-lysine = [E2 ubiquitin-conjugating enzyme]-L-cysteine + N(6)-ubiquitinyl-[acceptor protein]-L-lysine.</text>
        <dbReference type="EC" id="2.3.2.27"/>
    </reaction>
</comment>
<dbReference type="PROSITE" id="PS50072">
    <property type="entry name" value="CSA_PPIASE_2"/>
    <property type="match status" value="1"/>
</dbReference>
<evidence type="ECO:0000256" key="6">
    <source>
        <dbReference type="ARBA" id="ARBA00022679"/>
    </source>
</evidence>
<dbReference type="GO" id="GO:0061630">
    <property type="term" value="F:ubiquitin protein ligase activity"/>
    <property type="evidence" value="ECO:0007669"/>
    <property type="project" value="UniProtKB-EC"/>
</dbReference>
<evidence type="ECO:0008006" key="16">
    <source>
        <dbReference type="Google" id="ProtNLM"/>
    </source>
</evidence>
<accession>A0AAW1P1Q1</accession>
<feature type="region of interest" description="Disordered" evidence="11">
    <location>
        <begin position="236"/>
        <end position="281"/>
    </location>
</feature>
<organism evidence="14 15">
    <name type="scientific">Symbiochloris irregularis</name>
    <dbReference type="NCBI Taxonomy" id="706552"/>
    <lineage>
        <taxon>Eukaryota</taxon>
        <taxon>Viridiplantae</taxon>
        <taxon>Chlorophyta</taxon>
        <taxon>core chlorophytes</taxon>
        <taxon>Trebouxiophyceae</taxon>
        <taxon>Trebouxiales</taxon>
        <taxon>Trebouxiaceae</taxon>
        <taxon>Symbiochloris</taxon>
    </lineage>
</organism>
<comment type="subcellular location">
    <subcellularLocation>
        <location evidence="4">Nucleus</location>
    </subcellularLocation>
</comment>
<dbReference type="EMBL" id="JALJOQ010000073">
    <property type="protein sequence ID" value="KAK9801999.1"/>
    <property type="molecule type" value="Genomic_DNA"/>
</dbReference>
<dbReference type="Proteomes" id="UP001465755">
    <property type="component" value="Unassembled WGS sequence"/>
</dbReference>
<dbReference type="GO" id="GO:0003755">
    <property type="term" value="F:peptidyl-prolyl cis-trans isomerase activity"/>
    <property type="evidence" value="ECO:0007669"/>
    <property type="project" value="UniProtKB-KW"/>
</dbReference>
<feature type="compositionally biased region" description="Basic and acidic residues" evidence="11">
    <location>
        <begin position="527"/>
        <end position="551"/>
    </location>
</feature>
<evidence type="ECO:0000259" key="13">
    <source>
        <dbReference type="PROSITE" id="PS51698"/>
    </source>
</evidence>
<keyword evidence="7" id="KW-0833">Ubl conjugation pathway</keyword>
<feature type="domain" description="U-box" evidence="13">
    <location>
        <begin position="34"/>
        <end position="107"/>
    </location>
</feature>
<evidence type="ECO:0000256" key="9">
    <source>
        <dbReference type="ARBA" id="ARBA00023235"/>
    </source>
</evidence>
<sequence length="622" mass="67946">MGRKSIKKDRGYITSTEWATEWGGYKSKGGGPLKRLPFFCCAVSFTPFEDPACTADGTIFDLSNIVPYIQKFHKHPVTGAPLHLRDITQLTFHKNAEGEFHDPVLNKVFTEHTHIVAIKPSGNVYAWEAIDQLNIKAKHWKDLLTDEAFTRKDIITIQDPHNLTGKDTEAFDHVKRDLRVEEAGEAPKGAALLAMSEDQKRAMARLNTSAASEAFEGGGGGRRAAALRALAEAQLAAKAKKEENGEGKRGGPDPRLQPPEKAANGPIFKPGAATWNTDDPKQAPPWVRAKMAKEMEAGRWRGQAKPSEDGAKEVPKPYMTAQYREDSMQTTGAASRSFTSTTMNVTTANKRQMVRVERTPKAKAYLRLHTSLGDLNLELHCDIAPRACENFLVLLESGYYKDTVFHRCIRNFMVQGGDPTGTGTGGESIYGPTFRDELDHRALHSGRGVLSMANSGRNTNGSQFFILFKSAHHLDNKHTVFGRVVGGMEVLTAMERAKTDDDDRPLEDITLKGGTVFVNPYKDEEEAERKQAEEERRKAEREAGPPTKEEEVGTWFSNPVSDAGSKGASASVGAVGGGVGKYLSAGQLGNLGPPKAAEEQAATVPPPAKKAKQAGYGNFDAW</sequence>
<keyword evidence="9" id="KW-0413">Isomerase</keyword>
<evidence type="ECO:0000256" key="3">
    <source>
        <dbReference type="ARBA" id="ARBA00003697"/>
    </source>
</evidence>
<dbReference type="InterPro" id="IPR044666">
    <property type="entry name" value="Cyclophilin_A-like"/>
</dbReference>
<comment type="caution">
    <text evidence="14">The sequence shown here is derived from an EMBL/GenBank/DDBJ whole genome shotgun (WGS) entry which is preliminary data.</text>
</comment>
<gene>
    <name evidence="14" type="ORF">WJX73_008962</name>
</gene>
<evidence type="ECO:0000256" key="5">
    <source>
        <dbReference type="ARBA" id="ARBA00007930"/>
    </source>
</evidence>
<dbReference type="AlphaFoldDB" id="A0AAW1P1Q1"/>
<evidence type="ECO:0000259" key="12">
    <source>
        <dbReference type="PROSITE" id="PS50072"/>
    </source>
</evidence>
<dbReference type="InterPro" id="IPR029000">
    <property type="entry name" value="Cyclophilin-like_dom_sf"/>
</dbReference>
<dbReference type="InterPro" id="IPR003613">
    <property type="entry name" value="Ubox_domain"/>
</dbReference>
<proteinExistence type="inferred from homology"/>
<feature type="region of interest" description="Disordered" evidence="11">
    <location>
        <begin position="519"/>
        <end position="571"/>
    </location>
</feature>
<dbReference type="FunFam" id="3.30.40.10:FF:000079">
    <property type="entry name" value="Peptidyl-prolyl cis-trans isomerase 2"/>
    <property type="match status" value="1"/>
</dbReference>
<comment type="similarity">
    <text evidence="5">Belongs to the cyclophilin-type PPIase family. PPIL2 subfamily.</text>
</comment>
<keyword evidence="10" id="KW-0539">Nucleus</keyword>
<name>A0AAW1P1Q1_9CHLO</name>
<evidence type="ECO:0000256" key="2">
    <source>
        <dbReference type="ARBA" id="ARBA00000971"/>
    </source>
</evidence>
<dbReference type="Pfam" id="PF00160">
    <property type="entry name" value="Pro_isomerase"/>
    <property type="match status" value="1"/>
</dbReference>
<dbReference type="InterPro" id="IPR026951">
    <property type="entry name" value="PPIL2_U-box_dom"/>
</dbReference>
<dbReference type="GO" id="GO:0071013">
    <property type="term" value="C:catalytic step 2 spliceosome"/>
    <property type="evidence" value="ECO:0007669"/>
    <property type="project" value="TreeGrafter"/>
</dbReference>
<evidence type="ECO:0000256" key="1">
    <source>
        <dbReference type="ARBA" id="ARBA00000900"/>
    </source>
</evidence>
<keyword evidence="15" id="KW-1185">Reference proteome</keyword>
<keyword evidence="8" id="KW-0697">Rotamase</keyword>
<dbReference type="SMART" id="SM00504">
    <property type="entry name" value="Ubox"/>
    <property type="match status" value="1"/>
</dbReference>
<feature type="compositionally biased region" description="Basic and acidic residues" evidence="11">
    <location>
        <begin position="239"/>
        <end position="252"/>
    </location>
</feature>
<feature type="region of interest" description="Disordered" evidence="11">
    <location>
        <begin position="585"/>
        <end position="622"/>
    </location>
</feature>
<dbReference type="CDD" id="cd16663">
    <property type="entry name" value="RING-Ubox_PPIL2"/>
    <property type="match status" value="1"/>
</dbReference>
<dbReference type="Gene3D" id="2.40.100.10">
    <property type="entry name" value="Cyclophilin-like"/>
    <property type="match status" value="1"/>
</dbReference>
<dbReference type="SUPFAM" id="SSF57850">
    <property type="entry name" value="RING/U-box"/>
    <property type="match status" value="1"/>
</dbReference>
<feature type="domain" description="PPIase cyclophilin-type" evidence="12">
    <location>
        <begin position="369"/>
        <end position="516"/>
    </location>
</feature>
<dbReference type="PANTHER" id="PTHR45625:SF1">
    <property type="entry name" value="RING-TYPE E3 UBIQUITIN-PROTEIN LIGASE PPIL2"/>
    <property type="match status" value="1"/>
</dbReference>
<comment type="catalytic activity">
    <reaction evidence="2">
        <text>[protein]-peptidylproline (omega=180) = [protein]-peptidylproline (omega=0)</text>
        <dbReference type="Rhea" id="RHEA:16237"/>
        <dbReference type="Rhea" id="RHEA-COMP:10747"/>
        <dbReference type="Rhea" id="RHEA-COMP:10748"/>
        <dbReference type="ChEBI" id="CHEBI:83833"/>
        <dbReference type="ChEBI" id="CHEBI:83834"/>
        <dbReference type="EC" id="5.2.1.8"/>
    </reaction>
</comment>
<dbReference type="PROSITE" id="PS51698">
    <property type="entry name" value="U_BOX"/>
    <property type="match status" value="1"/>
</dbReference>
<dbReference type="InterPro" id="IPR002130">
    <property type="entry name" value="Cyclophilin-type_PPIase_dom"/>
</dbReference>
<evidence type="ECO:0000256" key="4">
    <source>
        <dbReference type="ARBA" id="ARBA00004123"/>
    </source>
</evidence>
<dbReference type="SUPFAM" id="SSF50891">
    <property type="entry name" value="Cyclophilin-like"/>
    <property type="match status" value="1"/>
</dbReference>
<dbReference type="Gene3D" id="3.30.40.10">
    <property type="entry name" value="Zinc/RING finger domain, C3HC4 (zinc finger)"/>
    <property type="match status" value="1"/>
</dbReference>
<evidence type="ECO:0000313" key="15">
    <source>
        <dbReference type="Proteomes" id="UP001465755"/>
    </source>
</evidence>
<dbReference type="FunFam" id="2.40.100.10:FF:000014">
    <property type="entry name" value="Peptidyl-prolyl cis-trans isomerase cyp65"/>
    <property type="match status" value="1"/>
</dbReference>
<evidence type="ECO:0000256" key="10">
    <source>
        <dbReference type="ARBA" id="ARBA00023242"/>
    </source>
</evidence>
<evidence type="ECO:0000256" key="7">
    <source>
        <dbReference type="ARBA" id="ARBA00022786"/>
    </source>
</evidence>
<evidence type="ECO:0000313" key="14">
    <source>
        <dbReference type="EMBL" id="KAK9801999.1"/>
    </source>
</evidence>
<dbReference type="InterPro" id="IPR013083">
    <property type="entry name" value="Znf_RING/FYVE/PHD"/>
</dbReference>
<comment type="function">
    <text evidence="3">May catalyze the cis-trans isomerization of proline imidic peptide bonds in oligopeptides thereby assisting the folding of proteins. May also function as a chaperone, playing a role in intracellular transport of proteins. May also have a protein ubiquitin ligase activity acting as an E3 ubiquitin protein ligase or as a ubiquitin-ubiquitin ligase promoting elongation of ubiquitin chains on proteins.</text>
</comment>
<keyword evidence="6" id="KW-0808">Transferase</keyword>
<reference evidence="14 15" key="1">
    <citation type="journal article" date="2024" name="Nat. Commun.">
        <title>Phylogenomics reveals the evolutionary origins of lichenization in chlorophyte algae.</title>
        <authorList>
            <person name="Puginier C."/>
            <person name="Libourel C."/>
            <person name="Otte J."/>
            <person name="Skaloud P."/>
            <person name="Haon M."/>
            <person name="Grisel S."/>
            <person name="Petersen M."/>
            <person name="Berrin J.G."/>
            <person name="Delaux P.M."/>
            <person name="Dal Grande F."/>
            <person name="Keller J."/>
        </authorList>
    </citation>
    <scope>NUCLEOTIDE SEQUENCE [LARGE SCALE GENOMIC DNA]</scope>
    <source>
        <strain evidence="14 15">SAG 2036</strain>
    </source>
</reference>
<dbReference type="PRINTS" id="PR00153">
    <property type="entry name" value="CSAPPISMRASE"/>
</dbReference>
<dbReference type="GO" id="GO:0000209">
    <property type="term" value="P:protein polyubiquitination"/>
    <property type="evidence" value="ECO:0007669"/>
    <property type="project" value="TreeGrafter"/>
</dbReference>
<evidence type="ECO:0000256" key="11">
    <source>
        <dbReference type="SAM" id="MobiDB-lite"/>
    </source>
</evidence>
<feature type="compositionally biased region" description="Low complexity" evidence="11">
    <location>
        <begin position="560"/>
        <end position="571"/>
    </location>
</feature>
<evidence type="ECO:0000256" key="8">
    <source>
        <dbReference type="ARBA" id="ARBA00023110"/>
    </source>
</evidence>
<protein>
    <recommendedName>
        <fullName evidence="16">RING-type E3 ubiquitin transferase</fullName>
    </recommendedName>
</protein>
<dbReference type="PANTHER" id="PTHR45625">
    <property type="entry name" value="PEPTIDYL-PROLYL CIS-TRANS ISOMERASE-RELATED"/>
    <property type="match status" value="1"/>
</dbReference>